<evidence type="ECO:0000313" key="2">
    <source>
        <dbReference type="EMBL" id="ACT13344.1"/>
    </source>
</evidence>
<dbReference type="AlphaFoldDB" id="C6DJ74"/>
<feature type="transmembrane region" description="Helical" evidence="1">
    <location>
        <begin position="45"/>
        <end position="62"/>
    </location>
</feature>
<feature type="transmembrane region" description="Helical" evidence="1">
    <location>
        <begin position="6"/>
        <end position="24"/>
    </location>
</feature>
<keyword evidence="1" id="KW-0472">Membrane</keyword>
<reference evidence="2 3" key="1">
    <citation type="submission" date="2009-07" db="EMBL/GenBank/DDBJ databases">
        <title>Complete sequence of Pectobacterium carotovorum subsp. carotovorum PC1.</title>
        <authorList>
            <consortium name="US DOE Joint Genome Institute"/>
            <person name="Lucas S."/>
            <person name="Copeland A."/>
            <person name="Lapidus A."/>
            <person name="Glavina del Rio T."/>
            <person name="Tice H."/>
            <person name="Bruce D."/>
            <person name="Goodwin L."/>
            <person name="Pitluck S."/>
            <person name="Munk A.C."/>
            <person name="Brettin T."/>
            <person name="Detter J.C."/>
            <person name="Han C."/>
            <person name="Tapia R."/>
            <person name="Larimer F."/>
            <person name="Land M."/>
            <person name="Hauser L."/>
            <person name="Kyrpides N."/>
            <person name="Mikhailova N."/>
            <person name="Balakrishnan V."/>
            <person name="Glasner J."/>
            <person name="Perna N.T."/>
        </authorList>
    </citation>
    <scope>NUCLEOTIDE SEQUENCE [LARGE SCALE GENOMIC DNA]</scope>
    <source>
        <strain evidence="2 3">PC1</strain>
    </source>
</reference>
<gene>
    <name evidence="2" type="ordered locus">PC1_2310</name>
</gene>
<keyword evidence="1" id="KW-1133">Transmembrane helix</keyword>
<protein>
    <submittedName>
        <fullName evidence="2">Uncharacterized protein</fullName>
    </submittedName>
</protein>
<evidence type="ECO:0000256" key="1">
    <source>
        <dbReference type="SAM" id="Phobius"/>
    </source>
</evidence>
<accession>C6DJ74</accession>
<sequence>MRNTSWIFKFICYSSLALSLFFLWKWIELSNQQNRDLVETISNGIISGIVTSLIVVIFSFLWRSNITPWLENILYKDTKVEGIWEGMLIPYIGIDQIDKRRQKIVMGIISKRKMGSNVNSKTEIKKETGVSALLIDSKGKEEKVDAELILKNDGNDREESNHESSTIKISIAVVSIEIRAEIKRSGHTITANIIEIGGASQIHTYSVKGSFKNLIFTGEYENDDPSNIDRGSLSLMLIKNGRVFEGFFSSYADNENKMHPFKCILQRQKK</sequence>
<organism evidence="2 3">
    <name type="scientific">Pectobacterium carotovorum subsp. carotovorum (strain PC1)</name>
    <dbReference type="NCBI Taxonomy" id="561230"/>
    <lineage>
        <taxon>Bacteria</taxon>
        <taxon>Pseudomonadati</taxon>
        <taxon>Pseudomonadota</taxon>
        <taxon>Gammaproteobacteria</taxon>
        <taxon>Enterobacterales</taxon>
        <taxon>Pectobacteriaceae</taxon>
        <taxon>Pectobacterium</taxon>
    </lineage>
</organism>
<dbReference type="HOGENOM" id="CLU_1029931_0_0_6"/>
<dbReference type="KEGG" id="pct:PC1_2310"/>
<keyword evidence="1" id="KW-0812">Transmembrane</keyword>
<evidence type="ECO:0000313" key="3">
    <source>
        <dbReference type="Proteomes" id="UP000002736"/>
    </source>
</evidence>
<proteinExistence type="predicted"/>
<dbReference type="Proteomes" id="UP000002736">
    <property type="component" value="Chromosome"/>
</dbReference>
<name>C6DJ74_PECCP</name>
<dbReference type="EMBL" id="CP001657">
    <property type="protein sequence ID" value="ACT13344.1"/>
    <property type="molecule type" value="Genomic_DNA"/>
</dbReference>